<comment type="caution">
    <text evidence="2">The sequence shown here is derived from an EMBL/GenBank/DDBJ whole genome shotgun (WGS) entry which is preliminary data.</text>
</comment>
<reference evidence="2 3" key="1">
    <citation type="journal article" date="2015" name="Genome Biol. Evol.">
        <title>Characterization of Three Mycobacterium spp. with Potential Use in Bioremediation by Genome Sequencing and Comparative Genomics.</title>
        <authorList>
            <person name="Das S."/>
            <person name="Pettersson B.M."/>
            <person name="Behra P.R."/>
            <person name="Ramesh M."/>
            <person name="Dasgupta S."/>
            <person name="Bhattacharya A."/>
            <person name="Kirsebom L.A."/>
        </authorList>
    </citation>
    <scope>NUCLEOTIDE SEQUENCE [LARGE SCALE GENOMIC DNA]</scope>
    <source>
        <strain evidence="2 3">DSM 44075</strain>
    </source>
</reference>
<gene>
    <name evidence="2" type="ORF">MOBUDSM44075_01249</name>
</gene>
<evidence type="ECO:0000256" key="1">
    <source>
        <dbReference type="SAM" id="MobiDB-lite"/>
    </source>
</evidence>
<dbReference type="Proteomes" id="UP000036313">
    <property type="component" value="Unassembled WGS sequence"/>
</dbReference>
<dbReference type="AlphaFoldDB" id="A0A0J6WBW7"/>
<feature type="compositionally biased region" description="Basic and acidic residues" evidence="1">
    <location>
        <begin position="91"/>
        <end position="108"/>
    </location>
</feature>
<organism evidence="2 3">
    <name type="scientific">Mycolicibacterium obuense</name>
    <dbReference type="NCBI Taxonomy" id="1807"/>
    <lineage>
        <taxon>Bacteria</taxon>
        <taxon>Bacillati</taxon>
        <taxon>Actinomycetota</taxon>
        <taxon>Actinomycetes</taxon>
        <taxon>Mycobacteriales</taxon>
        <taxon>Mycobacteriaceae</taxon>
        <taxon>Mycolicibacterium</taxon>
    </lineage>
</organism>
<dbReference type="Gene3D" id="2.60.40.2810">
    <property type="match status" value="1"/>
</dbReference>
<accession>A0A0J6WBW7</accession>
<sequence precursor="true">MGHSAWVGRVGALAVVLGIGLAVTGAPAVAWADTGDAAGETTSALDSGQRAVERPTAAHDTSRDKSATERRKTRKAHRAEGEPQVSKRRVRVSERAIDAEPTEDRVEPVRAQAAPAATRQAETAAERPIAAEPVTRIETAAPTRMPIVRTVLRAVSDAVASRSGHGTQPETPLLWGLVAWVRRQMHDQDSVSAAALAAVNNAPVATGDAYAGLEDKTIKGNVLDNDTDADGAALIATMVAGPTYGVVALSSNGAFVYTPTTNYHGVDTFSYSASDGAAASNVAVVTLTVAAVDDIVFQFTYGNGAQYWTPQAKAALQAAANRLSEYIATSSPVTLTYHVTGENNSSATYLATGGTNFGVPSRPAFSNAMITKVTSRFHTDANRSAADGNMLVNFSYPYYSYDDSPAANEVDFQTVVMHELLHSLGYQALLDGGQTSRRSWLTYDKFIVDANGTRVISSRGRFTSAYAANLSGANGGLFFGGANAVAAYGGPVPLQSLSLSHLRLSTFPYSGPDAKLMGPVAPNGKTLRVLSPVESAILRDLGYTVVSPAPSVFSAAAVNL</sequence>
<evidence type="ECO:0000313" key="3">
    <source>
        <dbReference type="Proteomes" id="UP000036313"/>
    </source>
</evidence>
<protein>
    <submittedName>
        <fullName evidence="2">Uncharacterized protein</fullName>
    </submittedName>
</protein>
<dbReference type="PATRIC" id="fig|1807.14.peg.1260"/>
<feature type="compositionally biased region" description="Basic and acidic residues" evidence="1">
    <location>
        <begin position="51"/>
        <end position="70"/>
    </location>
</feature>
<proteinExistence type="predicted"/>
<feature type="region of interest" description="Disordered" evidence="1">
    <location>
        <begin position="38"/>
        <end position="110"/>
    </location>
</feature>
<evidence type="ECO:0000313" key="2">
    <source>
        <dbReference type="EMBL" id="KMO79448.1"/>
    </source>
</evidence>
<name>A0A0J6WBW7_9MYCO</name>
<dbReference type="Pfam" id="PF17963">
    <property type="entry name" value="Big_9"/>
    <property type="match status" value="1"/>
</dbReference>
<dbReference type="RefSeq" id="WP_048422524.1">
    <property type="nucleotide sequence ID" value="NZ_JYNU01000007.1"/>
</dbReference>
<dbReference type="EMBL" id="JYNU01000007">
    <property type="protein sequence ID" value="KMO79448.1"/>
    <property type="molecule type" value="Genomic_DNA"/>
</dbReference>